<sequence length="80" mass="8587">MKLSLAIVLILMLLSLSTGAETSDNRASGSTTALRDRLLGPKAWRCQELGERCSDHDDCCGWLCCAWPHGGCAVSFVGCK</sequence>
<name>A0A142C1G2_CONBE</name>
<reference evidence="4" key="1">
    <citation type="submission" date="2015-12" db="EMBL/GenBank/DDBJ databases">
        <title>High throughput identification of novel conotoxins from the Chinese tubular cone snail Conus betulinus by multitranscriptome sequencing.</title>
        <authorList>
            <person name="Ruan Z."/>
            <person name="Peng C."/>
            <person name="Shi Q."/>
            <person name="Yao G."/>
            <person name="Gao B.-M."/>
        </authorList>
    </citation>
    <scope>NUCLEOTIDE SEQUENCE</scope>
</reference>
<dbReference type="EMBL" id="KU563915">
    <property type="protein sequence ID" value="AMP44663.1"/>
    <property type="molecule type" value="mRNA"/>
</dbReference>
<dbReference type="GO" id="GO:0008200">
    <property type="term" value="F:ion channel inhibitor activity"/>
    <property type="evidence" value="ECO:0007669"/>
    <property type="project" value="InterPro"/>
</dbReference>
<protein>
    <submittedName>
        <fullName evidence="4">Conotoxin</fullName>
    </submittedName>
</protein>
<proteinExistence type="evidence at transcript level"/>
<evidence type="ECO:0000256" key="1">
    <source>
        <dbReference type="ARBA" id="ARBA00004613"/>
    </source>
</evidence>
<evidence type="ECO:0000256" key="3">
    <source>
        <dbReference type="SAM" id="SignalP"/>
    </source>
</evidence>
<feature type="chain" id="PRO_5007493349" evidence="3">
    <location>
        <begin position="20"/>
        <end position="80"/>
    </location>
</feature>
<evidence type="ECO:0000256" key="2">
    <source>
        <dbReference type="ARBA" id="ARBA00022525"/>
    </source>
</evidence>
<keyword evidence="2" id="KW-0964">Secreted</keyword>
<organism evidence="4">
    <name type="scientific">Conus betulinus</name>
    <name type="common">Beech cone</name>
    <dbReference type="NCBI Taxonomy" id="89764"/>
    <lineage>
        <taxon>Eukaryota</taxon>
        <taxon>Metazoa</taxon>
        <taxon>Spiralia</taxon>
        <taxon>Lophotrochozoa</taxon>
        <taxon>Mollusca</taxon>
        <taxon>Gastropoda</taxon>
        <taxon>Caenogastropoda</taxon>
        <taxon>Neogastropoda</taxon>
        <taxon>Conoidea</taxon>
        <taxon>Conidae</taxon>
        <taxon>Conus</taxon>
        <taxon>Dendroconus</taxon>
    </lineage>
</organism>
<comment type="subcellular location">
    <subcellularLocation>
        <location evidence="1">Secreted</location>
    </subcellularLocation>
</comment>
<accession>A0A142C1G2</accession>
<dbReference type="AlphaFoldDB" id="A0A142C1G2"/>
<evidence type="ECO:0000313" key="4">
    <source>
        <dbReference type="EMBL" id="AMP44663.1"/>
    </source>
</evidence>
<dbReference type="GO" id="GO:0005576">
    <property type="term" value="C:extracellular region"/>
    <property type="evidence" value="ECO:0007669"/>
    <property type="project" value="UniProtKB-SubCell"/>
</dbReference>
<dbReference type="InterPro" id="IPR004214">
    <property type="entry name" value="Conotoxin"/>
</dbReference>
<keyword evidence="3" id="KW-0732">Signal</keyword>
<dbReference type="Pfam" id="PF02950">
    <property type="entry name" value="Conotoxin"/>
    <property type="match status" value="1"/>
</dbReference>
<feature type="signal peptide" evidence="3">
    <location>
        <begin position="1"/>
        <end position="19"/>
    </location>
</feature>